<dbReference type="Pfam" id="PF00294">
    <property type="entry name" value="PfkB"/>
    <property type="match status" value="1"/>
</dbReference>
<dbReference type="SUPFAM" id="SSF53613">
    <property type="entry name" value="Ribokinase-like"/>
    <property type="match status" value="1"/>
</dbReference>
<keyword evidence="5" id="KW-0067">ATP-binding</keyword>
<evidence type="ECO:0000256" key="5">
    <source>
        <dbReference type="ARBA" id="ARBA00022840"/>
    </source>
</evidence>
<dbReference type="GO" id="GO:0005524">
    <property type="term" value="F:ATP binding"/>
    <property type="evidence" value="ECO:0007669"/>
    <property type="project" value="UniProtKB-KW"/>
</dbReference>
<dbReference type="InterPro" id="IPR050306">
    <property type="entry name" value="PfkB_Carbo_kinase"/>
</dbReference>
<evidence type="ECO:0000313" key="7">
    <source>
        <dbReference type="EMBL" id="GAI19718.1"/>
    </source>
</evidence>
<keyword evidence="4" id="KW-0418">Kinase</keyword>
<evidence type="ECO:0000256" key="1">
    <source>
        <dbReference type="ARBA" id="ARBA00010688"/>
    </source>
</evidence>
<dbReference type="InterPro" id="IPR029056">
    <property type="entry name" value="Ribokinase-like"/>
</dbReference>
<dbReference type="PANTHER" id="PTHR43085:SF1">
    <property type="entry name" value="PSEUDOURIDINE KINASE-RELATED"/>
    <property type="match status" value="1"/>
</dbReference>
<evidence type="ECO:0000256" key="2">
    <source>
        <dbReference type="ARBA" id="ARBA00022679"/>
    </source>
</evidence>
<evidence type="ECO:0000256" key="3">
    <source>
        <dbReference type="ARBA" id="ARBA00022741"/>
    </source>
</evidence>
<dbReference type="PANTHER" id="PTHR43085">
    <property type="entry name" value="HEXOKINASE FAMILY MEMBER"/>
    <property type="match status" value="1"/>
</dbReference>
<feature type="domain" description="Carbohydrate kinase PfkB" evidence="6">
    <location>
        <begin position="2"/>
        <end position="159"/>
    </location>
</feature>
<evidence type="ECO:0000259" key="6">
    <source>
        <dbReference type="Pfam" id="PF00294"/>
    </source>
</evidence>
<comment type="caution">
    <text evidence="7">The sequence shown here is derived from an EMBL/GenBank/DDBJ whole genome shotgun (WGS) entry which is preliminary data.</text>
</comment>
<dbReference type="EMBL" id="BARV01019740">
    <property type="protein sequence ID" value="GAI19718.1"/>
    <property type="molecule type" value="Genomic_DNA"/>
</dbReference>
<gene>
    <name evidence="7" type="ORF">S06H3_33108</name>
</gene>
<comment type="similarity">
    <text evidence="1">Belongs to the carbohydrate kinase PfkB family.</text>
</comment>
<evidence type="ECO:0000256" key="4">
    <source>
        <dbReference type="ARBA" id="ARBA00022777"/>
    </source>
</evidence>
<dbReference type="AlphaFoldDB" id="X1LKU5"/>
<reference evidence="7" key="1">
    <citation type="journal article" date="2014" name="Front. Microbiol.">
        <title>High frequency of phylogenetically diverse reductive dehalogenase-homologous genes in deep subseafloor sedimentary metagenomes.</title>
        <authorList>
            <person name="Kawai M."/>
            <person name="Futagami T."/>
            <person name="Toyoda A."/>
            <person name="Takaki Y."/>
            <person name="Nishi S."/>
            <person name="Hori S."/>
            <person name="Arai W."/>
            <person name="Tsubouchi T."/>
            <person name="Morono Y."/>
            <person name="Uchiyama I."/>
            <person name="Ito T."/>
            <person name="Fujiyama A."/>
            <person name="Inagaki F."/>
            <person name="Takami H."/>
        </authorList>
    </citation>
    <scope>NUCLEOTIDE SEQUENCE</scope>
    <source>
        <strain evidence="7">Expedition CK06-06</strain>
    </source>
</reference>
<dbReference type="GO" id="GO:0016301">
    <property type="term" value="F:kinase activity"/>
    <property type="evidence" value="ECO:0007669"/>
    <property type="project" value="UniProtKB-KW"/>
</dbReference>
<protein>
    <recommendedName>
        <fullName evidence="6">Carbohydrate kinase PfkB domain-containing protein</fullName>
    </recommendedName>
</protein>
<dbReference type="InterPro" id="IPR011611">
    <property type="entry name" value="PfkB_dom"/>
</dbReference>
<name>X1LKU5_9ZZZZ</name>
<dbReference type="Gene3D" id="3.40.1190.20">
    <property type="match status" value="1"/>
</dbReference>
<sequence>MLNSAVTLGRLRLPVNHISEYSDDPVGEKIETFLEENHVQTDHIYKYHDGQTAIALAFLDKDNNASYTFYKSYPAERLNIRIPEFKNDDILIFGSIFALNFDVRNKLLDLLQKAREQGAIILYDPNFRSPHQEELPSLKPVILQNMSFADIVRGSDEDFT</sequence>
<feature type="non-terminal residue" evidence="7">
    <location>
        <position position="160"/>
    </location>
</feature>
<organism evidence="7">
    <name type="scientific">marine sediment metagenome</name>
    <dbReference type="NCBI Taxonomy" id="412755"/>
    <lineage>
        <taxon>unclassified sequences</taxon>
        <taxon>metagenomes</taxon>
        <taxon>ecological metagenomes</taxon>
    </lineage>
</organism>
<keyword evidence="3" id="KW-0547">Nucleotide-binding</keyword>
<accession>X1LKU5</accession>
<proteinExistence type="inferred from homology"/>
<keyword evidence="2" id="KW-0808">Transferase</keyword>